<evidence type="ECO:0000313" key="16">
    <source>
        <dbReference type="EMBL" id="ETN61614.1"/>
    </source>
</evidence>
<comment type="subcellular location">
    <subcellularLocation>
        <location evidence="1">Cell membrane</location>
        <topology evidence="1">Multi-pass membrane protein</topology>
    </subcellularLocation>
</comment>
<keyword evidence="5 14" id="KW-0812">Transmembrane</keyword>
<dbReference type="GO" id="GO:0015276">
    <property type="term" value="F:ligand-gated monoatomic ion channel activity"/>
    <property type="evidence" value="ECO:0007669"/>
    <property type="project" value="InterPro"/>
</dbReference>
<feature type="region of interest" description="Disordered" evidence="13">
    <location>
        <begin position="761"/>
        <end position="813"/>
    </location>
</feature>
<dbReference type="EMBL" id="ADMH02001646">
    <property type="protein sequence ID" value="ETN61614.1"/>
    <property type="molecule type" value="Genomic_DNA"/>
</dbReference>
<evidence type="ECO:0000313" key="18">
    <source>
        <dbReference type="Proteomes" id="UP000000673"/>
    </source>
</evidence>
<dbReference type="SMART" id="SM00918">
    <property type="entry name" value="Lig_chan-Glu_bd"/>
    <property type="match status" value="1"/>
</dbReference>
<evidence type="ECO:0000256" key="14">
    <source>
        <dbReference type="SAM" id="Phobius"/>
    </source>
</evidence>
<reference evidence="16 18" key="1">
    <citation type="journal article" date="2010" name="BMC Genomics">
        <title>Combination of measures distinguishes pre-miRNAs from other stem-loops in the genome of the newly sequenced Anopheles darlingi.</title>
        <authorList>
            <person name="Mendes N.D."/>
            <person name="Freitas A.T."/>
            <person name="Vasconcelos A.T."/>
            <person name="Sagot M.F."/>
        </authorList>
    </citation>
    <scope>NUCLEOTIDE SEQUENCE</scope>
</reference>
<evidence type="ECO:0000256" key="1">
    <source>
        <dbReference type="ARBA" id="ARBA00004651"/>
    </source>
</evidence>
<dbReference type="Proteomes" id="UP000000673">
    <property type="component" value="Unassembled WGS sequence"/>
</dbReference>
<dbReference type="VEuPathDB" id="VectorBase:ADAC006728"/>
<feature type="transmembrane region" description="Helical" evidence="14">
    <location>
        <begin position="712"/>
        <end position="733"/>
    </location>
</feature>
<dbReference type="VEuPathDB" id="VectorBase:ADAR2_004018"/>
<dbReference type="InterPro" id="IPR019594">
    <property type="entry name" value="Glu/Gly-bd"/>
</dbReference>
<keyword evidence="8 14" id="KW-0472">Membrane</keyword>
<dbReference type="GO" id="GO:0005886">
    <property type="term" value="C:plasma membrane"/>
    <property type="evidence" value="ECO:0007669"/>
    <property type="project" value="UniProtKB-SubCell"/>
</dbReference>
<dbReference type="Gene3D" id="1.10.287.70">
    <property type="match status" value="1"/>
</dbReference>
<dbReference type="eggNOG" id="KOG1052">
    <property type="taxonomic scope" value="Eukaryota"/>
</dbReference>
<dbReference type="EnsemblMetazoa" id="ADAC006728-RA">
    <property type="protein sequence ID" value="ADAC006728-PA"/>
    <property type="gene ID" value="ADAC006728"/>
</dbReference>
<evidence type="ECO:0000256" key="8">
    <source>
        <dbReference type="ARBA" id="ARBA00023136"/>
    </source>
</evidence>
<keyword evidence="4" id="KW-1003">Cell membrane</keyword>
<keyword evidence="10" id="KW-0325">Glycoprotein</keyword>
<keyword evidence="18" id="KW-1185">Reference proteome</keyword>
<dbReference type="InterPro" id="IPR001320">
    <property type="entry name" value="Iontro_rcpt_C"/>
</dbReference>
<evidence type="ECO:0000256" key="3">
    <source>
        <dbReference type="ARBA" id="ARBA00022448"/>
    </source>
</evidence>
<evidence type="ECO:0000256" key="5">
    <source>
        <dbReference type="ARBA" id="ARBA00022692"/>
    </source>
</evidence>
<dbReference type="FunCoup" id="W5JFM4">
    <property type="interactions" value="10"/>
</dbReference>
<dbReference type="STRING" id="43151.W5JFM4"/>
<dbReference type="GO" id="GO:0050906">
    <property type="term" value="P:detection of stimulus involved in sensory perception"/>
    <property type="evidence" value="ECO:0007669"/>
    <property type="project" value="UniProtKB-ARBA"/>
</dbReference>
<dbReference type="PANTHER" id="PTHR42643:SF24">
    <property type="entry name" value="IONOTROPIC RECEPTOR 60A"/>
    <property type="match status" value="1"/>
</dbReference>
<reference evidence="16" key="2">
    <citation type="submission" date="2010-05" db="EMBL/GenBank/DDBJ databases">
        <authorList>
            <person name="Almeida L.G."/>
            <person name="Nicolas M.F."/>
            <person name="Souza R.C."/>
            <person name="Vasconcelos A.T.R."/>
        </authorList>
    </citation>
    <scope>NUCLEOTIDE SEQUENCE</scope>
</reference>
<evidence type="ECO:0000256" key="10">
    <source>
        <dbReference type="ARBA" id="ARBA00023180"/>
    </source>
</evidence>
<keyword evidence="6 14" id="KW-1133">Transmembrane helix</keyword>
<dbReference type="PANTHER" id="PTHR42643">
    <property type="entry name" value="IONOTROPIC RECEPTOR 20A-RELATED"/>
    <property type="match status" value="1"/>
</dbReference>
<dbReference type="SUPFAM" id="SSF53850">
    <property type="entry name" value="Periplasmic binding protein-like II"/>
    <property type="match status" value="1"/>
</dbReference>
<dbReference type="OMA" id="PPYIFRI"/>
<evidence type="ECO:0000256" key="9">
    <source>
        <dbReference type="ARBA" id="ARBA00023170"/>
    </source>
</evidence>
<feature type="domain" description="Ionotropic glutamate receptor L-glutamate and glycine-binding" evidence="15">
    <location>
        <begin position="325"/>
        <end position="384"/>
    </location>
</feature>
<evidence type="ECO:0000313" key="17">
    <source>
        <dbReference type="EnsemblMetazoa" id="ADAC006728-PA"/>
    </source>
</evidence>
<feature type="region of interest" description="Disordered" evidence="13">
    <location>
        <begin position="880"/>
        <end position="927"/>
    </location>
</feature>
<comment type="similarity">
    <text evidence="2">Belongs to the glutamate-gated ion channel (TC 1.A.10.1) family.</text>
</comment>
<evidence type="ECO:0000259" key="15">
    <source>
        <dbReference type="SMART" id="SM00918"/>
    </source>
</evidence>
<evidence type="ECO:0000256" key="12">
    <source>
        <dbReference type="ARBA" id="ARBA00023303"/>
    </source>
</evidence>
<evidence type="ECO:0000256" key="4">
    <source>
        <dbReference type="ARBA" id="ARBA00022475"/>
    </source>
</evidence>
<dbReference type="Pfam" id="PF10613">
    <property type="entry name" value="Lig_chan-Glu_bd"/>
    <property type="match status" value="1"/>
</dbReference>
<evidence type="ECO:0000256" key="13">
    <source>
        <dbReference type="SAM" id="MobiDB-lite"/>
    </source>
</evidence>
<proteinExistence type="inferred from homology"/>
<keyword evidence="7" id="KW-0406">Ion transport</keyword>
<name>W5JFM4_ANODA</name>
<evidence type="ECO:0000256" key="6">
    <source>
        <dbReference type="ARBA" id="ARBA00022989"/>
    </source>
</evidence>
<keyword evidence="12" id="KW-0407">Ion channel</keyword>
<evidence type="ECO:0000256" key="2">
    <source>
        <dbReference type="ARBA" id="ARBA00008685"/>
    </source>
</evidence>
<feature type="compositionally biased region" description="Polar residues" evidence="13">
    <location>
        <begin position="783"/>
        <end position="792"/>
    </location>
</feature>
<keyword evidence="3" id="KW-0813">Transport</keyword>
<evidence type="ECO:0000256" key="11">
    <source>
        <dbReference type="ARBA" id="ARBA00023286"/>
    </source>
</evidence>
<dbReference type="Gene3D" id="3.40.190.10">
    <property type="entry name" value="Periplasmic binding protein-like II"/>
    <property type="match status" value="1"/>
</dbReference>
<reference evidence="17" key="4">
    <citation type="submission" date="2015-06" db="UniProtKB">
        <authorList>
            <consortium name="EnsemblMetazoa"/>
        </authorList>
    </citation>
    <scope>IDENTIFICATION</scope>
</reference>
<reference evidence="16" key="3">
    <citation type="journal article" date="2013" name="Nucleic Acids Res.">
        <title>The genome of Anopheles darlingi, the main neotropical malaria vector.</title>
        <authorList>
            <person name="Marinotti O."/>
            <person name="Cerqueira G.C."/>
            <person name="de Almeida L.G."/>
            <person name="Ferro M.I."/>
            <person name="Loreto E.L."/>
            <person name="Zaha A."/>
            <person name="Teixeira S.M."/>
            <person name="Wespiser A.R."/>
            <person name="Almeida E Silva A."/>
            <person name="Schlindwein A.D."/>
            <person name="Pacheco A.C."/>
            <person name="Silva A.L."/>
            <person name="Graveley B.R."/>
            <person name="Walenz B.P."/>
            <person name="Lima Bde A."/>
            <person name="Ribeiro C.A."/>
            <person name="Nunes-Silva C.G."/>
            <person name="de Carvalho C.R."/>
            <person name="Soares C.M."/>
            <person name="de Menezes C.B."/>
            <person name="Matiolli C."/>
            <person name="Caffrey D."/>
            <person name="Araujo D.A."/>
            <person name="de Oliveira D.M."/>
            <person name="Golenbock D."/>
            <person name="Grisard E.C."/>
            <person name="Fantinatti-Garboggini F."/>
            <person name="de Carvalho F.M."/>
            <person name="Barcellos F.G."/>
            <person name="Prosdocimi F."/>
            <person name="May G."/>
            <person name="Azevedo Junior G.M."/>
            <person name="Guimaraes G.M."/>
            <person name="Goldman G.H."/>
            <person name="Padilha I.Q."/>
            <person name="Batista Jda S."/>
            <person name="Ferro J.A."/>
            <person name="Ribeiro J.M."/>
            <person name="Fietto J.L."/>
            <person name="Dabbas K.M."/>
            <person name="Cerdeira L."/>
            <person name="Agnez-Lima L.F."/>
            <person name="Brocchi M."/>
            <person name="de Carvalho M.O."/>
            <person name="Teixeira Mde M."/>
            <person name="Diniz Maia Mde M."/>
            <person name="Goldman M.H."/>
            <person name="Cruz Schneider M.P."/>
            <person name="Felipe M.S."/>
            <person name="Hungria M."/>
            <person name="Nicolas M.F."/>
            <person name="Pereira M."/>
            <person name="Montes M.A."/>
            <person name="Cantao M.E."/>
            <person name="Vincentz M."/>
            <person name="Rafael M.S."/>
            <person name="Silverman N."/>
            <person name="Stoco P.H."/>
            <person name="Souza R.C."/>
            <person name="Vicentini R."/>
            <person name="Gazzinelli R.T."/>
            <person name="Neves Rde O."/>
            <person name="Silva R."/>
            <person name="Astolfi-Filho S."/>
            <person name="Maciel T.E."/>
            <person name="Urmenyi T.P."/>
            <person name="Tadei W.P."/>
            <person name="Camargo E.P."/>
            <person name="de Vasconcelos A.T."/>
        </authorList>
    </citation>
    <scope>NUCLEOTIDE SEQUENCE</scope>
</reference>
<keyword evidence="11" id="KW-1071">Ligand-gated ion channel</keyword>
<dbReference type="InterPro" id="IPR052192">
    <property type="entry name" value="Insect_Ionotropic_Sensory_Rcpt"/>
</dbReference>
<feature type="compositionally biased region" description="Low complexity" evidence="13">
    <location>
        <begin position="761"/>
        <end position="773"/>
    </location>
</feature>
<feature type="transmembrane region" description="Helical" evidence="14">
    <location>
        <begin position="437"/>
        <end position="456"/>
    </location>
</feature>
<accession>W5JFM4</accession>
<dbReference type="AlphaFoldDB" id="W5JFM4"/>
<feature type="compositionally biased region" description="Basic and acidic residues" evidence="13">
    <location>
        <begin position="793"/>
        <end position="803"/>
    </location>
</feature>
<keyword evidence="9 16" id="KW-0675">Receptor</keyword>
<evidence type="ECO:0000256" key="7">
    <source>
        <dbReference type="ARBA" id="ARBA00023065"/>
    </source>
</evidence>
<feature type="transmembrane region" description="Helical" evidence="14">
    <location>
        <begin position="509"/>
        <end position="531"/>
    </location>
</feature>
<dbReference type="Pfam" id="PF00060">
    <property type="entry name" value="Lig_chan"/>
    <property type="match status" value="1"/>
</dbReference>
<sequence>MGTYDAMLTGSPLLSSVILCAFLTGTDCWTSVVARLNHPERFNEQLISYKGTHQLSRYYELASEGYYTGAYMPSDDNESCTTADCQEVIPVREKRRVDPTFYGHPKTREQIWERNFAHVLIDNRQTMSLVTLLNKIILKYMHSCIPIVLYDTYVGNTENYILEALFSEFPTTYVTGRIGPNYTLDNPEILQPSGAMCRSYILFLSDVMMARKVLGPQLTSRVVLIPRSSQWKLQEFLASKQSRDIINLLVIGESYSVDKRINNEQPYVLYTHELYIDGLGANRPQVLTSWIGNKFSRSSVNLFPPKLRRGFSGHRYTVMAAHQPPFTIKKLVTDGVGNVQIRWEGLEIRLLQTLSRYLNFTFDIVEPSKPQLGSGDAVVDEIKRRQADIGLAGIYVTIERNIATEMSVAHSSDCAAFLTLMSSALPRYRAILGPFQWPVWVAIIFIYLLAIFPLAFSDKMTLRHLLGNWSEIENMFWYVFGTFTNSLTFQGENSWSNTKKTSTRMLIGIYWVFTIIITACYTGSIIAFITLPVEPERVDSVQELNQGFYRVGTLDRGGWERWFANSSHEATNKLLKDLRYVSSVEEGIRNVTGAFLISYAFIGSKEELQFLVKSNLSYQFVNKRYGLHVSRECFALYGVSLVFPPYSVHRDPINNAILYMQEAGIITKLKREVLWNTIKTKDGRFREASVGESLRGPAPEERGLTLADTEGMFLLMLFGYVVALGVLISEWVGGCTNRCREIMQERAERLKAASAGITSVPQSASSSIGSVSATGRRKGKLEQNGSPATQTEGRQEVGLEDGRSSGASQHRSLSDCLSEVSANTMQDLYNGPDRRHSTIVYLDGHLMSEEEAQRSVARKAKHRHSLSSVMERQVGQLFKHRKVKESPSGRDSITIRADVSEELGEGTSRSTEGRKSIEASFGERLLH</sequence>
<protein>
    <submittedName>
        <fullName evidence="16">Ionotropic receptor 21a</fullName>
    </submittedName>
</protein>
<dbReference type="HOGENOM" id="CLU_012744_1_0_1"/>
<gene>
    <name evidence="16" type="ORF">AND_006728</name>
</gene>
<organism evidence="16">
    <name type="scientific">Anopheles darlingi</name>
    <name type="common">Mosquito</name>
    <dbReference type="NCBI Taxonomy" id="43151"/>
    <lineage>
        <taxon>Eukaryota</taxon>
        <taxon>Metazoa</taxon>
        <taxon>Ecdysozoa</taxon>
        <taxon>Arthropoda</taxon>
        <taxon>Hexapoda</taxon>
        <taxon>Insecta</taxon>
        <taxon>Pterygota</taxon>
        <taxon>Neoptera</taxon>
        <taxon>Endopterygota</taxon>
        <taxon>Diptera</taxon>
        <taxon>Nematocera</taxon>
        <taxon>Culicoidea</taxon>
        <taxon>Culicidae</taxon>
        <taxon>Anophelinae</taxon>
        <taxon>Anopheles</taxon>
    </lineage>
</organism>